<evidence type="ECO:0008006" key="3">
    <source>
        <dbReference type="Google" id="ProtNLM"/>
    </source>
</evidence>
<dbReference type="Proteomes" id="UP000054321">
    <property type="component" value="Unassembled WGS sequence"/>
</dbReference>
<reference evidence="2" key="2">
    <citation type="submission" date="2015-01" db="EMBL/GenBank/DDBJ databases">
        <title>Evolutionary Origins and Diversification of the Mycorrhizal Mutualists.</title>
        <authorList>
            <consortium name="DOE Joint Genome Institute"/>
            <consortium name="Mycorrhizal Genomics Consortium"/>
            <person name="Kohler A."/>
            <person name="Kuo A."/>
            <person name="Nagy L.G."/>
            <person name="Floudas D."/>
            <person name="Copeland A."/>
            <person name="Barry K.W."/>
            <person name="Cichocki N."/>
            <person name="Veneault-Fourrey C."/>
            <person name="LaButti K."/>
            <person name="Lindquist E.A."/>
            <person name="Lipzen A."/>
            <person name="Lundell T."/>
            <person name="Morin E."/>
            <person name="Murat C."/>
            <person name="Riley R."/>
            <person name="Ohm R."/>
            <person name="Sun H."/>
            <person name="Tunlid A."/>
            <person name="Henrissat B."/>
            <person name="Grigoriev I.V."/>
            <person name="Hibbett D.S."/>
            <person name="Martin F."/>
        </authorList>
    </citation>
    <scope>NUCLEOTIDE SEQUENCE [LARGE SCALE GENOMIC DNA]</scope>
    <source>
        <strain evidence="2">Zn</strain>
    </source>
</reference>
<dbReference type="OrthoDB" id="3489596at2759"/>
<proteinExistence type="predicted"/>
<dbReference type="HOGENOM" id="CLU_1533038_0_0_1"/>
<dbReference type="EMBL" id="KN832870">
    <property type="protein sequence ID" value="KIN08891.1"/>
    <property type="molecule type" value="Genomic_DNA"/>
</dbReference>
<evidence type="ECO:0000313" key="2">
    <source>
        <dbReference type="Proteomes" id="UP000054321"/>
    </source>
</evidence>
<dbReference type="AlphaFoldDB" id="A0A0C3HKY1"/>
<dbReference type="InParanoid" id="A0A0C3HKY1"/>
<gene>
    <name evidence="1" type="ORF">OIDMADRAFT_16783</name>
</gene>
<reference evidence="1 2" key="1">
    <citation type="submission" date="2014-04" db="EMBL/GenBank/DDBJ databases">
        <authorList>
            <consortium name="DOE Joint Genome Institute"/>
            <person name="Kuo A."/>
            <person name="Martino E."/>
            <person name="Perotto S."/>
            <person name="Kohler A."/>
            <person name="Nagy L.G."/>
            <person name="Floudas D."/>
            <person name="Copeland A."/>
            <person name="Barry K.W."/>
            <person name="Cichocki N."/>
            <person name="Veneault-Fourrey C."/>
            <person name="LaButti K."/>
            <person name="Lindquist E.A."/>
            <person name="Lipzen A."/>
            <person name="Lundell T."/>
            <person name="Morin E."/>
            <person name="Murat C."/>
            <person name="Sun H."/>
            <person name="Tunlid A."/>
            <person name="Henrissat B."/>
            <person name="Grigoriev I.V."/>
            <person name="Hibbett D.S."/>
            <person name="Martin F."/>
            <person name="Nordberg H.P."/>
            <person name="Cantor M.N."/>
            <person name="Hua S.X."/>
        </authorList>
    </citation>
    <scope>NUCLEOTIDE SEQUENCE [LARGE SCALE GENOMIC DNA]</scope>
    <source>
        <strain evidence="1 2">Zn</strain>
    </source>
</reference>
<keyword evidence="2" id="KW-1185">Reference proteome</keyword>
<accession>A0A0C3HKY1</accession>
<evidence type="ECO:0000313" key="1">
    <source>
        <dbReference type="EMBL" id="KIN08891.1"/>
    </source>
</evidence>
<name>A0A0C3HKY1_OIDMZ</name>
<organism evidence="1 2">
    <name type="scientific">Oidiodendron maius (strain Zn)</name>
    <dbReference type="NCBI Taxonomy" id="913774"/>
    <lineage>
        <taxon>Eukaryota</taxon>
        <taxon>Fungi</taxon>
        <taxon>Dikarya</taxon>
        <taxon>Ascomycota</taxon>
        <taxon>Pezizomycotina</taxon>
        <taxon>Leotiomycetes</taxon>
        <taxon>Leotiomycetes incertae sedis</taxon>
        <taxon>Myxotrichaceae</taxon>
        <taxon>Oidiodendron</taxon>
    </lineage>
</organism>
<sequence>MEFRQDVTDSNTLLCIASWESLADHDDLDIRGIVPRVLKKLLKRYEARDACYMYIDVRKVDVACDILEVDVFNVKEAEKAAFQKEIDYRPDLVGAWHTVIPVPPLPKVMPTDPTELAIIEAQKMGAERNLRNFTPATWVTFSTPGTENLFTEFRVAVNGLVDEKKTRKYRKFLSG</sequence>
<protein>
    <recommendedName>
        <fullName evidence="3">ABM domain-containing protein</fullName>
    </recommendedName>
</protein>